<keyword evidence="3" id="KW-1185">Reference proteome</keyword>
<dbReference type="AlphaFoldDB" id="A0A8H8DAS8"/>
<dbReference type="Gene3D" id="1.10.1520.10">
    <property type="entry name" value="Ribonuclease III domain"/>
    <property type="match status" value="1"/>
</dbReference>
<feature type="compositionally biased region" description="Low complexity" evidence="1">
    <location>
        <begin position="90"/>
        <end position="99"/>
    </location>
</feature>
<feature type="region of interest" description="Disordered" evidence="1">
    <location>
        <begin position="131"/>
        <end position="264"/>
    </location>
</feature>
<dbReference type="OrthoDB" id="4024589at2759"/>
<evidence type="ECO:0000313" key="3">
    <source>
        <dbReference type="Proteomes" id="UP000669133"/>
    </source>
</evidence>
<evidence type="ECO:0000256" key="1">
    <source>
        <dbReference type="SAM" id="MobiDB-lite"/>
    </source>
</evidence>
<name>A0A8H8DAS8_9ASCO</name>
<dbReference type="GeneID" id="93653149"/>
<dbReference type="RefSeq" id="XP_067547306.1">
    <property type="nucleotide sequence ID" value="XM_067693601.1"/>
</dbReference>
<feature type="compositionally biased region" description="Low complexity" evidence="1">
    <location>
        <begin position="253"/>
        <end position="264"/>
    </location>
</feature>
<protein>
    <submittedName>
        <fullName evidence="2">Uncharacterized protein</fullName>
    </submittedName>
</protein>
<comment type="caution">
    <text evidence="2">The sequence shown here is derived from an EMBL/GenBank/DDBJ whole genome shotgun (WGS) entry which is preliminary data.</text>
</comment>
<dbReference type="Proteomes" id="UP000669133">
    <property type="component" value="Unassembled WGS sequence"/>
</dbReference>
<proteinExistence type="predicted"/>
<reference evidence="2 3" key="1">
    <citation type="submission" date="2020-12" db="EMBL/GenBank/DDBJ databases">
        <title>Effect of drift, selection, and recombination on the evolution of hybrid genomes in Candida yeast pathogens.</title>
        <authorList>
            <person name="Mixao V."/>
            <person name="Ksiezopolska E."/>
            <person name="Saus E."/>
            <person name="Boekhout T."/>
            <person name="Gacser A."/>
            <person name="Gabaldon T."/>
        </authorList>
    </citation>
    <scope>NUCLEOTIDE SEQUENCE [LARGE SCALE GENOMIC DNA]</scope>
    <source>
        <strain evidence="2 3">BP57</strain>
    </source>
</reference>
<dbReference type="EMBL" id="JAEOAQ010000006">
    <property type="protein sequence ID" value="KAG5418190.1"/>
    <property type="molecule type" value="Genomic_DNA"/>
</dbReference>
<feature type="compositionally biased region" description="Polar residues" evidence="1">
    <location>
        <begin position="210"/>
        <end position="235"/>
    </location>
</feature>
<dbReference type="GO" id="GO:0006396">
    <property type="term" value="P:RNA processing"/>
    <property type="evidence" value="ECO:0007669"/>
    <property type="project" value="InterPro"/>
</dbReference>
<accession>A0A8H8DAS8</accession>
<evidence type="ECO:0000313" key="2">
    <source>
        <dbReference type="EMBL" id="KAG5418190.1"/>
    </source>
</evidence>
<dbReference type="InterPro" id="IPR036389">
    <property type="entry name" value="RNase_III_sf"/>
</dbReference>
<feature type="compositionally biased region" description="Pro residues" evidence="1">
    <location>
        <begin position="166"/>
        <end position="176"/>
    </location>
</feature>
<organism evidence="2 3">
    <name type="scientific">Candida metapsilosis</name>
    <dbReference type="NCBI Taxonomy" id="273372"/>
    <lineage>
        <taxon>Eukaryota</taxon>
        <taxon>Fungi</taxon>
        <taxon>Dikarya</taxon>
        <taxon>Ascomycota</taxon>
        <taxon>Saccharomycotina</taxon>
        <taxon>Pichiomycetes</taxon>
        <taxon>Debaryomycetaceae</taxon>
        <taxon>Candida/Lodderomyces clade</taxon>
        <taxon>Candida</taxon>
    </lineage>
</organism>
<gene>
    <name evidence="2" type="ORF">I9W82_004520</name>
</gene>
<feature type="compositionally biased region" description="Basic and acidic residues" evidence="1">
    <location>
        <begin position="184"/>
        <end position="198"/>
    </location>
</feature>
<dbReference type="GO" id="GO:0004525">
    <property type="term" value="F:ribonuclease III activity"/>
    <property type="evidence" value="ECO:0007669"/>
    <property type="project" value="InterPro"/>
</dbReference>
<sequence length="711" mass="79284">MIILRNSIGICAGYRSQFVAHGCIITMRCKSVKAPVSKKSTVVKPSISKKAQPKKVSAARASGPAKETSQASANARKSVEKDALKPDTASKSSKQPSKSSKTKSVKSGTTVLPKKGSVGKAKLLSTISSAIAKSKLSKTAKSKPDKSGSPSNAKVLEEIEGGSNPPSMPSPNPPSISQPTPVKMDSKDSSGEKSETKSKSNVVTGKSLKPSKQPSPNPAEISQLSKNTENASTEMATARPQAMNNQVKKKSSSKTTSKTTVTVTPSTPANWSTFLYDIFGTTSNKKVVDLVQPSKYESRVDEYSYETKRRKKALEMIRNKPNVRGFKFLNYDTLTKLQVGNFEFNKDDEPNELKVCVNKQHLVLANDAVVPAITIKQPECLTFRNPTGLASLEQVGGSLIFEYLVKWALMNNCSPHKLWKGFIESCKYLQFIQLDVSATILFRGLQPLNVFVAMVYLEDKDYYYAIMKFLKKLAASHKLDTNFTTESLIAKYVPTINTYLESFPAPIEFEIFSQVFRPVLLHSLPIKLPALPKLINQELYKLAQVSLLPSSVSAFAQYPEVVFLRDKLDSLGDAILKRYSVEYMVHYSKINPKFGWNMDDVVFINTNIVFSRLCMAYKLHHGIKDKKIQDQMNHIITSSGLNTANELLGDMFERMVAIEYLSDADLCRKWVFQIYDVILANLTKEKDGLEFIDKEKFIKLYEYQLKTKIMY</sequence>
<feature type="region of interest" description="Disordered" evidence="1">
    <location>
        <begin position="40"/>
        <end position="114"/>
    </location>
</feature>